<feature type="binding site" description="axial binding residue" evidence="14">
    <location>
        <position position="150"/>
    </location>
    <ligand>
        <name>heme</name>
        <dbReference type="ChEBI" id="CHEBI:30413"/>
        <label>3</label>
    </ligand>
    <ligandPart>
        <name>Fe</name>
        <dbReference type="ChEBI" id="CHEBI:18248"/>
    </ligandPart>
</feature>
<evidence type="ECO:0000256" key="13">
    <source>
        <dbReference type="PIRSR" id="PIRSR000013-1"/>
    </source>
</evidence>
<feature type="binding site" evidence="13">
    <location>
        <position position="89"/>
    </location>
    <ligand>
        <name>a menaquinol</name>
        <dbReference type="ChEBI" id="CHEBI:18151"/>
    </ligand>
</feature>
<dbReference type="Gene3D" id="1.10.3820.10">
    <property type="entry name" value="Di-heme elbow motif domain"/>
    <property type="match status" value="1"/>
</dbReference>
<evidence type="ECO:0000259" key="16">
    <source>
        <dbReference type="Pfam" id="PF03264"/>
    </source>
</evidence>
<feature type="binding site" description="axial binding residue" evidence="14">
    <location>
        <position position="187"/>
    </location>
    <ligand>
        <name>heme</name>
        <dbReference type="ChEBI" id="CHEBI:30413"/>
        <label>2</label>
    </ligand>
    <ligandPart>
        <name>Fe</name>
        <dbReference type="ChEBI" id="CHEBI:18248"/>
    </ligandPart>
</feature>
<evidence type="ECO:0000256" key="14">
    <source>
        <dbReference type="PIRSR" id="PIRSR000013-2"/>
    </source>
</evidence>
<keyword evidence="4" id="KW-1003">Cell membrane</keyword>
<dbReference type="Pfam" id="PF03264">
    <property type="entry name" value="Cytochrom_NNT"/>
    <property type="match status" value="1"/>
</dbReference>
<evidence type="ECO:0000256" key="5">
    <source>
        <dbReference type="ARBA" id="ARBA00022617"/>
    </source>
</evidence>
<dbReference type="AlphaFoldDB" id="A0A495WH71"/>
<dbReference type="EMBL" id="RBXP01000011">
    <property type="protein sequence ID" value="RKT60709.1"/>
    <property type="molecule type" value="Genomic_DNA"/>
</dbReference>
<keyword evidence="3 12" id="KW-0813">Transport</keyword>
<feature type="binding site" description="covalent" evidence="13">
    <location>
        <position position="149"/>
    </location>
    <ligand>
        <name>heme</name>
        <dbReference type="ChEBI" id="CHEBI:30413"/>
        <label>3</label>
    </ligand>
</feature>
<dbReference type="PANTHER" id="PTHR30333">
    <property type="entry name" value="CYTOCHROME C-TYPE PROTEIN"/>
    <property type="match status" value="1"/>
</dbReference>
<organism evidence="17 18">
    <name type="scientific">Azonexus fungiphilus</name>
    <dbReference type="NCBI Taxonomy" id="146940"/>
    <lineage>
        <taxon>Bacteria</taxon>
        <taxon>Pseudomonadati</taxon>
        <taxon>Pseudomonadota</taxon>
        <taxon>Betaproteobacteria</taxon>
        <taxon>Rhodocyclales</taxon>
        <taxon>Azonexaceae</taxon>
        <taxon>Azonexus</taxon>
    </lineage>
</organism>
<sequence length="199" mass="22970">MSKETQGGLRRCWSALRRPSIKYSVLTLLLVGFASGILFWGGFNTGMEATNTLNFCISCHEMRDNVYKEYKETIHYSNRTGVQAVCSDCHVPKDWSHKMIRKIQASKEVWGKITGVIDTPEKFKAHRMEMATREWARMKASDSRECRNCHSFEAMSEDLQRKTPYKKHMAAKAEGKTCIDCHKGIAHRLPDEYEEPEEE</sequence>
<comment type="similarity">
    <text evidence="2">Belongs to the NapC/NirT/NrfH family.</text>
</comment>
<evidence type="ECO:0000256" key="1">
    <source>
        <dbReference type="ARBA" id="ARBA00004162"/>
    </source>
</evidence>
<comment type="PTM">
    <text evidence="12">Binds 4 heme groups per subunit.</text>
</comment>
<dbReference type="GO" id="GO:0046872">
    <property type="term" value="F:metal ion binding"/>
    <property type="evidence" value="ECO:0007669"/>
    <property type="project" value="UniProtKB-KW"/>
</dbReference>
<evidence type="ECO:0000256" key="6">
    <source>
        <dbReference type="ARBA" id="ARBA00022692"/>
    </source>
</evidence>
<feature type="domain" description="NapC/NirT cytochrome c N-terminal" evidence="16">
    <location>
        <begin position="19"/>
        <end position="191"/>
    </location>
</feature>
<comment type="cofactor">
    <cofactor evidence="13">
        <name>heme</name>
        <dbReference type="ChEBI" id="CHEBI:30413"/>
    </cofactor>
    <text evidence="13">Binds 4 heme groups per subunit.</text>
</comment>
<keyword evidence="11 15" id="KW-0472">Membrane</keyword>
<keyword evidence="6 15" id="KW-0812">Transmembrane</keyword>
<dbReference type="RefSeq" id="WP_121457214.1">
    <property type="nucleotide sequence ID" value="NZ_JAANMQ010000001.1"/>
</dbReference>
<reference evidence="17 18" key="1">
    <citation type="submission" date="2018-10" db="EMBL/GenBank/DDBJ databases">
        <title>Genomic Encyclopedia of Type Strains, Phase IV (KMG-IV): sequencing the most valuable type-strain genomes for metagenomic binning, comparative biology and taxonomic classification.</title>
        <authorList>
            <person name="Goeker M."/>
        </authorList>
    </citation>
    <scope>NUCLEOTIDE SEQUENCE [LARGE SCALE GENOMIC DNA]</scope>
    <source>
        <strain evidence="17 18">DSM 23841</strain>
    </source>
</reference>
<evidence type="ECO:0000313" key="17">
    <source>
        <dbReference type="EMBL" id="RKT60709.1"/>
    </source>
</evidence>
<feature type="binding site" description="covalent" evidence="13">
    <location>
        <position position="178"/>
    </location>
    <ligand>
        <name>heme</name>
        <dbReference type="ChEBI" id="CHEBI:30413"/>
        <label>4</label>
    </ligand>
</feature>
<evidence type="ECO:0000256" key="11">
    <source>
        <dbReference type="ARBA" id="ARBA00023136"/>
    </source>
</evidence>
<proteinExistence type="inferred from homology"/>
<evidence type="ECO:0000256" key="7">
    <source>
        <dbReference type="ARBA" id="ARBA00022723"/>
    </source>
</evidence>
<evidence type="ECO:0000256" key="8">
    <source>
        <dbReference type="ARBA" id="ARBA00022982"/>
    </source>
</evidence>
<evidence type="ECO:0000256" key="9">
    <source>
        <dbReference type="ARBA" id="ARBA00022989"/>
    </source>
</evidence>
<dbReference type="GO" id="GO:0019333">
    <property type="term" value="P:denitrification pathway"/>
    <property type="evidence" value="ECO:0007669"/>
    <property type="project" value="InterPro"/>
</dbReference>
<dbReference type="InterPro" id="IPR005126">
    <property type="entry name" value="NapC/NirT_cyt_c_N"/>
</dbReference>
<feature type="binding site" description="axial binding residue" evidence="14">
    <location>
        <position position="182"/>
    </location>
    <ligand>
        <name>heme</name>
        <dbReference type="ChEBI" id="CHEBI:30413"/>
        <label>4</label>
    </ligand>
    <ligandPart>
        <name>Fe</name>
        <dbReference type="ChEBI" id="CHEBI:18248"/>
    </ligandPart>
</feature>
<evidence type="ECO:0000313" key="18">
    <source>
        <dbReference type="Proteomes" id="UP000270626"/>
    </source>
</evidence>
<dbReference type="OrthoDB" id="9782159at2"/>
<keyword evidence="10 12" id="KW-0408">Iron</keyword>
<dbReference type="GO" id="GO:0020037">
    <property type="term" value="F:heme binding"/>
    <property type="evidence" value="ECO:0007669"/>
    <property type="project" value="InterPro"/>
</dbReference>
<feature type="binding site" description="covalent" evidence="13">
    <location>
        <position position="146"/>
    </location>
    <ligand>
        <name>heme</name>
        <dbReference type="ChEBI" id="CHEBI:30413"/>
        <label>3</label>
    </ligand>
</feature>
<comment type="caution">
    <text evidence="17">The sequence shown here is derived from an EMBL/GenBank/DDBJ whole genome shotgun (WGS) entry which is preliminary data.</text>
</comment>
<dbReference type="NCBIfam" id="TIGR02161">
    <property type="entry name" value="napC_nirT"/>
    <property type="match status" value="1"/>
</dbReference>
<keyword evidence="7 12" id="KW-0479">Metal-binding</keyword>
<feature type="binding site" description="covalent" evidence="13">
    <location>
        <position position="56"/>
    </location>
    <ligand>
        <name>heme</name>
        <dbReference type="ChEBI" id="CHEBI:30413"/>
        <label>1</label>
    </ligand>
</feature>
<dbReference type="GO" id="GO:0009055">
    <property type="term" value="F:electron transfer activity"/>
    <property type="evidence" value="ECO:0007669"/>
    <property type="project" value="TreeGrafter"/>
</dbReference>
<dbReference type="InterPro" id="IPR038266">
    <property type="entry name" value="NapC/NirT_cytc_sf"/>
</dbReference>
<keyword evidence="9 15" id="KW-1133">Transmembrane helix</keyword>
<feature type="binding site" description="axial binding residue" evidence="14">
    <location>
        <position position="62"/>
    </location>
    <ligand>
        <name>heme</name>
        <dbReference type="ChEBI" id="CHEBI:30413"/>
        <label>1</label>
    </ligand>
    <ligandPart>
        <name>Fe</name>
        <dbReference type="ChEBI" id="CHEBI:18248"/>
    </ligandPart>
</feature>
<evidence type="ECO:0000256" key="10">
    <source>
        <dbReference type="ARBA" id="ARBA00023004"/>
    </source>
</evidence>
<dbReference type="InterPro" id="IPR024717">
    <property type="entry name" value="NapC/NirT/NrfH"/>
</dbReference>
<feature type="binding site" description="covalent" evidence="13">
    <location>
        <position position="181"/>
    </location>
    <ligand>
        <name>heme</name>
        <dbReference type="ChEBI" id="CHEBI:30413"/>
        <label>4</label>
    </ligand>
</feature>
<keyword evidence="18" id="KW-1185">Reference proteome</keyword>
<comment type="subcellular location">
    <subcellularLocation>
        <location evidence="1">Cell membrane</location>
        <topology evidence="1">Single-pass membrane protein</topology>
    </subcellularLocation>
</comment>
<evidence type="ECO:0000256" key="12">
    <source>
        <dbReference type="PIRNR" id="PIRNR000013"/>
    </source>
</evidence>
<dbReference type="FunFam" id="1.10.3820.10:FF:000001">
    <property type="entry name" value="Cytochrome c-type protein"/>
    <property type="match status" value="1"/>
</dbReference>
<accession>A0A495WH71</accession>
<feature type="binding site" description="axial binding residue" evidence="14">
    <location>
        <position position="108"/>
    </location>
    <ligand>
        <name>heme</name>
        <dbReference type="ChEBI" id="CHEBI:30413"/>
        <label>1</label>
    </ligand>
    <ligandPart>
        <name>Fe</name>
        <dbReference type="ChEBI" id="CHEBI:18248"/>
    </ligandPart>
</feature>
<evidence type="ECO:0000256" key="3">
    <source>
        <dbReference type="ARBA" id="ARBA00022448"/>
    </source>
</evidence>
<dbReference type="PANTHER" id="PTHR30333:SF1">
    <property type="entry name" value="CYTOCHROME C-TYPE PROTEIN NAPC"/>
    <property type="match status" value="1"/>
</dbReference>
<dbReference type="InterPro" id="IPR036280">
    <property type="entry name" value="Multihaem_cyt_sf"/>
</dbReference>
<dbReference type="PIRSF" id="PIRSF000013">
    <property type="entry name" value="4_hem_cytochrm_NapC"/>
    <property type="match status" value="1"/>
</dbReference>
<dbReference type="InterPro" id="IPR011885">
    <property type="entry name" value="NO3Rdtase_cyt_c_NapC/NirT"/>
</dbReference>
<evidence type="ECO:0000256" key="2">
    <source>
        <dbReference type="ARBA" id="ARBA00007395"/>
    </source>
</evidence>
<dbReference type="GO" id="GO:0005886">
    <property type="term" value="C:plasma membrane"/>
    <property type="evidence" value="ECO:0007669"/>
    <property type="project" value="UniProtKB-SubCell"/>
</dbReference>
<dbReference type="SUPFAM" id="SSF48695">
    <property type="entry name" value="Multiheme cytochromes"/>
    <property type="match status" value="1"/>
</dbReference>
<gene>
    <name evidence="17" type="ORF">DFR40_0855</name>
</gene>
<dbReference type="InterPro" id="IPR051174">
    <property type="entry name" value="Cytochrome_c-type_ET"/>
</dbReference>
<feature type="binding site" description="covalent" evidence="13">
    <location>
        <position position="86"/>
    </location>
    <ligand>
        <name>heme</name>
        <dbReference type="ChEBI" id="CHEBI:30413"/>
        <label>2</label>
    </ligand>
</feature>
<protein>
    <recommendedName>
        <fullName evidence="12">Cytochrome c-type protein</fullName>
    </recommendedName>
</protein>
<name>A0A495WH71_9RHOO</name>
<keyword evidence="8 12" id="KW-0249">Electron transport</keyword>
<feature type="binding site" description="axial binding residue" evidence="14">
    <location>
        <position position="90"/>
    </location>
    <ligand>
        <name>heme</name>
        <dbReference type="ChEBI" id="CHEBI:30413"/>
        <label>2</label>
    </ligand>
    <ligandPart>
        <name>Fe</name>
        <dbReference type="ChEBI" id="CHEBI:18248"/>
    </ligandPart>
</feature>
<feature type="transmembrane region" description="Helical" evidence="15">
    <location>
        <begin position="21"/>
        <end position="43"/>
    </location>
</feature>
<feature type="binding site" description="covalent" evidence="13">
    <location>
        <position position="59"/>
    </location>
    <ligand>
        <name>heme</name>
        <dbReference type="ChEBI" id="CHEBI:30413"/>
        <label>1</label>
    </ligand>
</feature>
<evidence type="ECO:0000256" key="4">
    <source>
        <dbReference type="ARBA" id="ARBA00022475"/>
    </source>
</evidence>
<evidence type="ECO:0000256" key="15">
    <source>
        <dbReference type="SAM" id="Phobius"/>
    </source>
</evidence>
<dbReference type="Proteomes" id="UP000270626">
    <property type="component" value="Unassembled WGS sequence"/>
</dbReference>
<dbReference type="GO" id="GO:0009061">
    <property type="term" value="P:anaerobic respiration"/>
    <property type="evidence" value="ECO:0007669"/>
    <property type="project" value="TreeGrafter"/>
</dbReference>
<keyword evidence="5 12" id="KW-0349">Heme</keyword>